<sequence>MSSPRPREGQGTLPRNAGPFSKEGFIWRRYAPRAIETYCPLQMDNIISLGSSPLHIGVPYLETGQDYPDVALASVGCMPLARRAREDGWYMTTTRACTLHGPLFRCAPGTVVAVSGWAVTDGCYCIRSAYALRSLVTVVIKDDAPQQRSICWTLRHSGGERHKPKMKRREVTDEDMVWVPSLHTVISLGRRRGQSFSLLRDMNCDLQDGLSLVCSWSPVTRDTAMITLSWKVAK</sequence>
<evidence type="ECO:0000313" key="1">
    <source>
        <dbReference type="EMBL" id="KAF6174564.1"/>
    </source>
</evidence>
<dbReference type="Proteomes" id="UP000541444">
    <property type="component" value="Unassembled WGS sequence"/>
</dbReference>
<dbReference type="OrthoDB" id="25149at2759"/>
<organism evidence="1 2">
    <name type="scientific">Kingdonia uniflora</name>
    <dbReference type="NCBI Taxonomy" id="39325"/>
    <lineage>
        <taxon>Eukaryota</taxon>
        <taxon>Viridiplantae</taxon>
        <taxon>Streptophyta</taxon>
        <taxon>Embryophyta</taxon>
        <taxon>Tracheophyta</taxon>
        <taxon>Spermatophyta</taxon>
        <taxon>Magnoliopsida</taxon>
        <taxon>Ranunculales</taxon>
        <taxon>Circaeasteraceae</taxon>
        <taxon>Kingdonia</taxon>
    </lineage>
</organism>
<reference evidence="1 2" key="1">
    <citation type="journal article" date="2020" name="IScience">
        <title>Genome Sequencing of the Endangered Kingdonia uniflora (Circaeasteraceae, Ranunculales) Reveals Potential Mechanisms of Evolutionary Specialization.</title>
        <authorList>
            <person name="Sun Y."/>
            <person name="Deng T."/>
            <person name="Zhang A."/>
            <person name="Moore M.J."/>
            <person name="Landis J.B."/>
            <person name="Lin N."/>
            <person name="Zhang H."/>
            <person name="Zhang X."/>
            <person name="Huang J."/>
            <person name="Zhang X."/>
            <person name="Sun H."/>
            <person name="Wang H."/>
        </authorList>
    </citation>
    <scope>NUCLEOTIDE SEQUENCE [LARGE SCALE GENOMIC DNA]</scope>
    <source>
        <strain evidence="1">TB1705</strain>
        <tissue evidence="1">Leaf</tissue>
    </source>
</reference>
<dbReference type="AlphaFoldDB" id="A0A7J7P614"/>
<dbReference type="EMBL" id="JACGCM010000252">
    <property type="protein sequence ID" value="KAF6174564.1"/>
    <property type="molecule type" value="Genomic_DNA"/>
</dbReference>
<protein>
    <submittedName>
        <fullName evidence="1">Uncharacterized protein</fullName>
    </submittedName>
</protein>
<gene>
    <name evidence="1" type="ORF">GIB67_006216</name>
</gene>
<comment type="caution">
    <text evidence="1">The sequence shown here is derived from an EMBL/GenBank/DDBJ whole genome shotgun (WGS) entry which is preliminary data.</text>
</comment>
<keyword evidence="2" id="KW-1185">Reference proteome</keyword>
<proteinExistence type="predicted"/>
<evidence type="ECO:0000313" key="2">
    <source>
        <dbReference type="Proteomes" id="UP000541444"/>
    </source>
</evidence>
<accession>A0A7J7P614</accession>
<name>A0A7J7P614_9MAGN</name>